<dbReference type="InterPro" id="IPR036021">
    <property type="entry name" value="Tungsten_al_ferr_oxy-like_C"/>
</dbReference>
<dbReference type="PANTHER" id="PTHR30038:SF0">
    <property type="entry name" value="TUNGSTEN-CONTAINING ALDEHYDE FERREDOXIN OXIDOREDUCTASE"/>
    <property type="match status" value="1"/>
</dbReference>
<keyword evidence="3" id="KW-0004">4Fe-4S</keyword>
<dbReference type="InterPro" id="IPR013983">
    <property type="entry name" value="Ald_Fedxn_OxRdtase_N"/>
</dbReference>
<dbReference type="InterPro" id="IPR001203">
    <property type="entry name" value="OxRdtase_Ald_Fedxn_C"/>
</dbReference>
<dbReference type="GO" id="GO:0009055">
    <property type="term" value="F:electron transfer activity"/>
    <property type="evidence" value="ECO:0007669"/>
    <property type="project" value="InterPro"/>
</dbReference>
<evidence type="ECO:0000256" key="5">
    <source>
        <dbReference type="ARBA" id="ARBA00023002"/>
    </source>
</evidence>
<dbReference type="PANTHER" id="PTHR30038">
    <property type="entry name" value="ALDEHYDE FERREDOXIN OXIDOREDUCTASE"/>
    <property type="match status" value="1"/>
</dbReference>
<dbReference type="Gene3D" id="1.10.599.10">
    <property type="entry name" value="Aldehyde Ferredoxin Oxidoreductase Protein, subunit A, domain 3"/>
    <property type="match status" value="1"/>
</dbReference>
<dbReference type="Pfam" id="PF02730">
    <property type="entry name" value="AFOR_N"/>
    <property type="match status" value="1"/>
</dbReference>
<comment type="cofactor">
    <cofactor evidence="8">
        <name>tungstopterin</name>
        <dbReference type="ChEBI" id="CHEBI:30402"/>
    </cofactor>
</comment>
<comment type="cofactor">
    <cofactor evidence="1">
        <name>[4Fe-4S] cluster</name>
        <dbReference type="ChEBI" id="CHEBI:49883"/>
    </cofactor>
</comment>
<dbReference type="EC" id="1.2.7.5" evidence="10"/>
<evidence type="ECO:0000256" key="8">
    <source>
        <dbReference type="ARBA" id="ARBA00049934"/>
    </source>
</evidence>
<dbReference type="Gene3D" id="1.10.569.10">
    <property type="entry name" value="Aldehyde Ferredoxin Oxidoreductase Protein, subunit A, domain 2"/>
    <property type="match status" value="1"/>
</dbReference>
<dbReference type="InterPro" id="IPR013985">
    <property type="entry name" value="Ald_Fedxn_OxRdtase_dom3"/>
</dbReference>
<keyword evidence="4" id="KW-0479">Metal-binding</keyword>
<dbReference type="KEGG" id="dca:Desca_1319"/>
<evidence type="ECO:0000256" key="2">
    <source>
        <dbReference type="ARBA" id="ARBA00011032"/>
    </source>
</evidence>
<dbReference type="EMBL" id="CP002736">
    <property type="protein sequence ID" value="AEF94178.1"/>
    <property type="molecule type" value="Genomic_DNA"/>
</dbReference>
<protein>
    <submittedName>
        <fullName evidence="10">Aldehyde ferredoxin oxidoreductase</fullName>
        <ecNumber evidence="10">1.2.7.5</ecNumber>
    </submittedName>
</protein>
<dbReference type="HOGENOM" id="CLU_020364_1_0_9"/>
<evidence type="ECO:0000259" key="9">
    <source>
        <dbReference type="SMART" id="SM00790"/>
    </source>
</evidence>
<dbReference type="eggNOG" id="COG2414">
    <property type="taxonomic scope" value="Bacteria"/>
</dbReference>
<evidence type="ECO:0000313" key="10">
    <source>
        <dbReference type="EMBL" id="AEF94178.1"/>
    </source>
</evidence>
<evidence type="ECO:0000256" key="3">
    <source>
        <dbReference type="ARBA" id="ARBA00022485"/>
    </source>
</evidence>
<evidence type="ECO:0000313" key="11">
    <source>
        <dbReference type="Proteomes" id="UP000009226"/>
    </source>
</evidence>
<gene>
    <name evidence="10" type="ordered locus">Desca_1319</name>
</gene>
<dbReference type="SMART" id="SM00790">
    <property type="entry name" value="AFOR_N"/>
    <property type="match status" value="1"/>
</dbReference>
<dbReference type="RefSeq" id="WP_013810112.1">
    <property type="nucleotide sequence ID" value="NC_015565.1"/>
</dbReference>
<keyword evidence="7" id="KW-0411">Iron-sulfur</keyword>
<dbReference type="InterPro" id="IPR036503">
    <property type="entry name" value="Ald_Fedxn_OxRdtase_N_sf"/>
</dbReference>
<evidence type="ECO:0000256" key="4">
    <source>
        <dbReference type="ARBA" id="ARBA00022723"/>
    </source>
</evidence>
<reference evidence="10 11" key="1">
    <citation type="submission" date="2011-05" db="EMBL/GenBank/DDBJ databases">
        <title>Complete sequence of Desulfotomaculum carboxydivorans CO-1-SRB.</title>
        <authorList>
            <consortium name="US DOE Joint Genome Institute"/>
            <person name="Lucas S."/>
            <person name="Han J."/>
            <person name="Lapidus A."/>
            <person name="Cheng J.-F."/>
            <person name="Goodwin L."/>
            <person name="Pitluck S."/>
            <person name="Peters L."/>
            <person name="Mikhailova N."/>
            <person name="Lu M."/>
            <person name="Han C."/>
            <person name="Tapia R."/>
            <person name="Land M."/>
            <person name="Hauser L."/>
            <person name="Kyrpides N."/>
            <person name="Ivanova N."/>
            <person name="Pagani I."/>
            <person name="Stams A."/>
            <person name="Plugge C."/>
            <person name="Muyzer G."/>
            <person name="Kuever J."/>
            <person name="Parshina S."/>
            <person name="Ivanova A."/>
            <person name="Nazina T."/>
            <person name="Woyke T."/>
        </authorList>
    </citation>
    <scope>NUCLEOTIDE SEQUENCE [LARGE SCALE GENOMIC DNA]</scope>
    <source>
        <strain evidence="11">DSM 14880 / VKM B-2319 / CO-1-SRB</strain>
    </source>
</reference>
<evidence type="ECO:0000256" key="7">
    <source>
        <dbReference type="ARBA" id="ARBA00023014"/>
    </source>
</evidence>
<dbReference type="GO" id="GO:0033726">
    <property type="term" value="F:aldehyde ferredoxin oxidoreductase activity"/>
    <property type="evidence" value="ECO:0007669"/>
    <property type="project" value="UniProtKB-EC"/>
</dbReference>
<dbReference type="AlphaFoldDB" id="F6B4R6"/>
<dbReference type="SUPFAM" id="SSF56228">
    <property type="entry name" value="Aldehyde ferredoxin oxidoreductase, N-terminal domain"/>
    <property type="match status" value="1"/>
</dbReference>
<dbReference type="Proteomes" id="UP000009226">
    <property type="component" value="Chromosome"/>
</dbReference>
<evidence type="ECO:0000256" key="1">
    <source>
        <dbReference type="ARBA" id="ARBA00001966"/>
    </source>
</evidence>
<keyword evidence="6" id="KW-0408">Iron</keyword>
<organism evidence="10 11">
    <name type="scientific">Desulfotomaculum nigrificans (strain DSM 14880 / VKM B-2319 / CO-1-SRB)</name>
    <name type="common">Desulfotomaculum carboxydivorans</name>
    <dbReference type="NCBI Taxonomy" id="868595"/>
    <lineage>
        <taxon>Bacteria</taxon>
        <taxon>Bacillati</taxon>
        <taxon>Bacillota</taxon>
        <taxon>Clostridia</taxon>
        <taxon>Eubacteriales</taxon>
        <taxon>Desulfotomaculaceae</taxon>
        <taxon>Desulfotomaculum</taxon>
    </lineage>
</organism>
<feature type="domain" description="Aldehyde ferredoxin oxidoreductase N-terminal" evidence="9">
    <location>
        <begin position="4"/>
        <end position="206"/>
    </location>
</feature>
<dbReference type="GO" id="GO:0046872">
    <property type="term" value="F:metal ion binding"/>
    <property type="evidence" value="ECO:0007669"/>
    <property type="project" value="UniProtKB-KW"/>
</dbReference>
<keyword evidence="11" id="KW-1185">Reference proteome</keyword>
<keyword evidence="5 10" id="KW-0560">Oxidoreductase</keyword>
<dbReference type="SUPFAM" id="SSF48310">
    <property type="entry name" value="Aldehyde ferredoxin oxidoreductase, C-terminal domains"/>
    <property type="match status" value="1"/>
</dbReference>
<evidence type="ECO:0000256" key="6">
    <source>
        <dbReference type="ARBA" id="ARBA00023004"/>
    </source>
</evidence>
<dbReference type="InterPro" id="IPR013984">
    <property type="entry name" value="Ald_Fedxn_OxRdtase_dom2"/>
</dbReference>
<dbReference type="InterPro" id="IPR051919">
    <property type="entry name" value="W-dependent_AOR"/>
</dbReference>
<name>F6B4R6_DESCC</name>
<proteinExistence type="inferred from homology"/>
<dbReference type="Pfam" id="PF01314">
    <property type="entry name" value="AFOR_C"/>
    <property type="match status" value="1"/>
</dbReference>
<sequence length="615" mass="67953">MYGYGGNILRINLSTGEIKKQPLDEVMAREWVGQRGFIAKILWDELKPGIDPLGPENKLIMSTGPLAGTLVPAGGKVSFGAKSPATGIYGESCVGGHIAAEMKYAGYDVIILEGQASRPSYIYINDDQVEIKDAAHLWGKGAIQTEKALKDELGEEFQICTIGPAGEKLVKYACISHDFGRQAGRTGMGTVMGSKNIKAIAIYGSKSIPLADLPATVAKAKEMLQGCFAKENLNEWQDYGTAGVPCWANSIGAFPTRNFQSSYLEGNETLDGKLMRQKMLVTDKGCFGCPSPCGKYCYVPGYDVYVEGPEYETTALIGGSCVFTDIEKVGYLNYLCDELGLDTISAGNVIGFAMECYEKGVITKEQVGREIKFGDVESFKFLVEQIVARQGIGHILAEGVKYAAEQFGGDSIKYAIQVKGLEWSGYESRSAPSNMLAYMTCDLGAHHSRAWSVTHDIAVGRKVLEGKAKKVVDLQHIRPFFDLIGCCRLQWVEIGFELEHYPEVCRLVTGFDYSQEELMQISEKVWNLTRAFAWREIADFGRQYDYPPARFYEEAVTTGPNAGDFIPKEHLDKLLDDYYQLRGWDKNGLPTKEKLNSLGLQFVVEELLKQGRKLS</sequence>
<accession>F6B4R6</accession>
<dbReference type="Gene3D" id="3.60.9.10">
    <property type="entry name" value="Aldehyde ferredoxin oxidoreductase, N-terminal domain"/>
    <property type="match status" value="1"/>
</dbReference>
<dbReference type="GO" id="GO:0051539">
    <property type="term" value="F:4 iron, 4 sulfur cluster binding"/>
    <property type="evidence" value="ECO:0007669"/>
    <property type="project" value="UniProtKB-KW"/>
</dbReference>
<comment type="similarity">
    <text evidence="2">Belongs to the AOR/FOR family.</text>
</comment>
<dbReference type="STRING" id="868595.Desca_1319"/>